<dbReference type="PATRIC" id="fig|480391.4.peg.1719"/>
<dbReference type="GO" id="GO:0006261">
    <property type="term" value="P:DNA-templated DNA replication"/>
    <property type="evidence" value="ECO:0007669"/>
    <property type="project" value="TreeGrafter"/>
</dbReference>
<organism evidence="11 12">
    <name type="scientific">Pediococcus argentinicus</name>
    <dbReference type="NCBI Taxonomy" id="480391"/>
    <lineage>
        <taxon>Bacteria</taxon>
        <taxon>Bacillati</taxon>
        <taxon>Bacillota</taxon>
        <taxon>Bacilli</taxon>
        <taxon>Lactobacillales</taxon>
        <taxon>Lactobacillaceae</taxon>
        <taxon>Pediococcus</taxon>
    </lineage>
</organism>
<evidence type="ECO:0000256" key="7">
    <source>
        <dbReference type="ARBA" id="ARBA00034754"/>
    </source>
</evidence>
<evidence type="ECO:0000256" key="1">
    <source>
        <dbReference type="ARBA" id="ARBA00012417"/>
    </source>
</evidence>
<dbReference type="NCBIfam" id="TIGR01128">
    <property type="entry name" value="holA"/>
    <property type="match status" value="1"/>
</dbReference>
<name>A0A0R2NL92_9LACO</name>
<gene>
    <name evidence="11" type="ORF">IV88_GL001682</name>
</gene>
<dbReference type="InterPro" id="IPR008921">
    <property type="entry name" value="DNA_pol3_clamp-load_cplx_C"/>
</dbReference>
<evidence type="ECO:0000256" key="8">
    <source>
        <dbReference type="ARBA" id="ARBA00049244"/>
    </source>
</evidence>
<proteinExistence type="inferred from homology"/>
<accession>A0A0R2NL92</accession>
<evidence type="ECO:0000256" key="6">
    <source>
        <dbReference type="ARBA" id="ARBA00022932"/>
    </source>
</evidence>
<comment type="similarity">
    <text evidence="7">Belongs to the DNA polymerase HolA subunit family.</text>
</comment>
<feature type="domain" description="DNA polymerase III delta N-terminal" evidence="9">
    <location>
        <begin position="19"/>
        <end position="140"/>
    </location>
</feature>
<evidence type="ECO:0000259" key="10">
    <source>
        <dbReference type="Pfam" id="PF21694"/>
    </source>
</evidence>
<evidence type="ECO:0000313" key="11">
    <source>
        <dbReference type="EMBL" id="KRO25602.1"/>
    </source>
</evidence>
<dbReference type="PANTHER" id="PTHR34388">
    <property type="entry name" value="DNA POLYMERASE III SUBUNIT DELTA"/>
    <property type="match status" value="1"/>
</dbReference>
<keyword evidence="12" id="KW-1185">Reference proteome</keyword>
<dbReference type="Pfam" id="PF21694">
    <property type="entry name" value="DNA_pol3_delta_C"/>
    <property type="match status" value="1"/>
</dbReference>
<dbReference type="SUPFAM" id="SSF48019">
    <property type="entry name" value="post-AAA+ oligomerization domain-like"/>
    <property type="match status" value="1"/>
</dbReference>
<dbReference type="Proteomes" id="UP000051249">
    <property type="component" value="Unassembled WGS sequence"/>
</dbReference>
<evidence type="ECO:0000256" key="4">
    <source>
        <dbReference type="ARBA" id="ARBA00022695"/>
    </source>
</evidence>
<evidence type="ECO:0000256" key="3">
    <source>
        <dbReference type="ARBA" id="ARBA00022679"/>
    </source>
</evidence>
<evidence type="ECO:0000256" key="2">
    <source>
        <dbReference type="ARBA" id="ARBA00017703"/>
    </source>
</evidence>
<evidence type="ECO:0000259" key="9">
    <source>
        <dbReference type="Pfam" id="PF06144"/>
    </source>
</evidence>
<keyword evidence="6" id="KW-0239">DNA-directed DNA polymerase</keyword>
<evidence type="ECO:0000313" key="12">
    <source>
        <dbReference type="Proteomes" id="UP000051249"/>
    </source>
</evidence>
<keyword evidence="4" id="KW-0548">Nucleotidyltransferase</keyword>
<dbReference type="SUPFAM" id="SSF52540">
    <property type="entry name" value="P-loop containing nucleoside triphosphate hydrolases"/>
    <property type="match status" value="1"/>
</dbReference>
<comment type="catalytic activity">
    <reaction evidence="8">
        <text>DNA(n) + a 2'-deoxyribonucleoside 5'-triphosphate = DNA(n+1) + diphosphate</text>
        <dbReference type="Rhea" id="RHEA:22508"/>
        <dbReference type="Rhea" id="RHEA-COMP:17339"/>
        <dbReference type="Rhea" id="RHEA-COMP:17340"/>
        <dbReference type="ChEBI" id="CHEBI:33019"/>
        <dbReference type="ChEBI" id="CHEBI:61560"/>
        <dbReference type="ChEBI" id="CHEBI:173112"/>
        <dbReference type="EC" id="2.7.7.7"/>
    </reaction>
</comment>
<dbReference type="Gene3D" id="1.10.8.60">
    <property type="match status" value="1"/>
</dbReference>
<dbReference type="GO" id="GO:0003677">
    <property type="term" value="F:DNA binding"/>
    <property type="evidence" value="ECO:0007669"/>
    <property type="project" value="InterPro"/>
</dbReference>
<keyword evidence="3" id="KW-0808">Transferase</keyword>
<dbReference type="PANTHER" id="PTHR34388:SF1">
    <property type="entry name" value="DNA POLYMERASE III SUBUNIT DELTA"/>
    <property type="match status" value="1"/>
</dbReference>
<comment type="caution">
    <text evidence="11">The sequence shown here is derived from an EMBL/GenBank/DDBJ whole genome shotgun (WGS) entry which is preliminary data.</text>
</comment>
<dbReference type="OrthoDB" id="9775929at2"/>
<dbReference type="InterPro" id="IPR010372">
    <property type="entry name" value="DNA_pol3_delta_N"/>
</dbReference>
<feature type="domain" description="DNA polymerase III delta subunit-like C-terminal" evidence="10">
    <location>
        <begin position="214"/>
        <end position="334"/>
    </location>
</feature>
<dbReference type="RefSeq" id="WP_057798648.1">
    <property type="nucleotide sequence ID" value="NZ_BJZZ01000015.1"/>
</dbReference>
<dbReference type="InterPro" id="IPR027417">
    <property type="entry name" value="P-loop_NTPase"/>
</dbReference>
<reference evidence="11 12" key="1">
    <citation type="journal article" date="2015" name="Genome Announc.">
        <title>Expanding the biotechnology potential of lactobacilli through comparative genomics of 213 strains and associated genera.</title>
        <authorList>
            <person name="Sun Z."/>
            <person name="Harris H.M."/>
            <person name="McCann A."/>
            <person name="Guo C."/>
            <person name="Argimon S."/>
            <person name="Zhang W."/>
            <person name="Yang X."/>
            <person name="Jeffery I.B."/>
            <person name="Cooney J.C."/>
            <person name="Kagawa T.F."/>
            <person name="Liu W."/>
            <person name="Song Y."/>
            <person name="Salvetti E."/>
            <person name="Wrobel A."/>
            <person name="Rasinkangas P."/>
            <person name="Parkhill J."/>
            <person name="Rea M.C."/>
            <person name="O'Sullivan O."/>
            <person name="Ritari J."/>
            <person name="Douillard F.P."/>
            <person name="Paul Ross R."/>
            <person name="Yang R."/>
            <person name="Briner A.E."/>
            <person name="Felis G.E."/>
            <person name="de Vos W.M."/>
            <person name="Barrangou R."/>
            <person name="Klaenhammer T.R."/>
            <person name="Caufield P.W."/>
            <person name="Cui Y."/>
            <person name="Zhang H."/>
            <person name="O'Toole P.W."/>
        </authorList>
    </citation>
    <scope>NUCLEOTIDE SEQUENCE [LARGE SCALE GENOMIC DNA]</scope>
    <source>
        <strain evidence="11 12">DSM 23026</strain>
    </source>
</reference>
<dbReference type="GO" id="GO:0009360">
    <property type="term" value="C:DNA polymerase III complex"/>
    <property type="evidence" value="ECO:0007669"/>
    <property type="project" value="InterPro"/>
</dbReference>
<dbReference type="Gene3D" id="3.40.50.300">
    <property type="entry name" value="P-loop containing nucleotide triphosphate hydrolases"/>
    <property type="match status" value="1"/>
</dbReference>
<dbReference type="Pfam" id="PF06144">
    <property type="entry name" value="DNA_pol3_delta"/>
    <property type="match status" value="1"/>
</dbReference>
<dbReference type="Gene3D" id="1.20.272.10">
    <property type="match status" value="1"/>
</dbReference>
<dbReference type="InterPro" id="IPR005790">
    <property type="entry name" value="DNA_polIII_delta"/>
</dbReference>
<dbReference type="AlphaFoldDB" id="A0A0R2NL92"/>
<keyword evidence="5" id="KW-0235">DNA replication</keyword>
<dbReference type="EMBL" id="JQCQ01000008">
    <property type="protein sequence ID" value="KRO25602.1"/>
    <property type="molecule type" value="Genomic_DNA"/>
</dbReference>
<dbReference type="GO" id="GO:0003887">
    <property type="term" value="F:DNA-directed DNA polymerase activity"/>
    <property type="evidence" value="ECO:0007669"/>
    <property type="project" value="UniProtKB-KW"/>
</dbReference>
<dbReference type="EC" id="2.7.7.7" evidence="1"/>
<sequence length="340" mass="38771">MKINELSKNIDNQRIDPVYLVQGNDQYLQEKVEKALLSIIPDDQRIMNVGILDFEQTTMSNILNEVESAPFFGERRLVIVRNAKFLTGERLKQKVDLDGLVNYLNHPEPTTVMVILAPYAKLDGRKKIVKDLKTKATLINTDSPSENEVRGYVNSDIEHNGYQIDNNGMNLLISRTDANLATIMNELPKLYLYGVDSKMITEQAVSELVPQSLNQNVFDLINALLNSNIKKALDIYADLMVLQEQPLRINAALLSQFRLLIQSKILSERGFSQGKVAEELKVHPYRVKLALQTSRRFNLERLEAGYLGLVDIEHQLKSTTRDPQGLFELFLVKFNNKKKI</sequence>
<protein>
    <recommendedName>
        <fullName evidence="2">DNA polymerase III subunit delta</fullName>
        <ecNumber evidence="1">2.7.7.7</ecNumber>
    </recommendedName>
</protein>
<evidence type="ECO:0000256" key="5">
    <source>
        <dbReference type="ARBA" id="ARBA00022705"/>
    </source>
</evidence>
<dbReference type="InterPro" id="IPR048466">
    <property type="entry name" value="DNA_pol3_delta-like_C"/>
</dbReference>